<name>A0A164P8X9_9NOCA</name>
<dbReference type="Proteomes" id="UP000076512">
    <property type="component" value="Unassembled WGS sequence"/>
</dbReference>
<gene>
    <name evidence="2" type="ORF">AWN90_17825</name>
</gene>
<protein>
    <submittedName>
        <fullName evidence="2">Uncharacterized protein</fullName>
    </submittedName>
</protein>
<evidence type="ECO:0000313" key="2">
    <source>
        <dbReference type="EMBL" id="KZM75267.1"/>
    </source>
</evidence>
<evidence type="ECO:0000256" key="1">
    <source>
        <dbReference type="SAM" id="MobiDB-lite"/>
    </source>
</evidence>
<comment type="caution">
    <text evidence="2">The sequence shown here is derived from an EMBL/GenBank/DDBJ whole genome shotgun (WGS) entry which is preliminary data.</text>
</comment>
<proteinExistence type="predicted"/>
<dbReference type="STRING" id="455432.AWN90_17825"/>
<dbReference type="AlphaFoldDB" id="A0A164P8X9"/>
<evidence type="ECO:0000313" key="3">
    <source>
        <dbReference type="Proteomes" id="UP000076512"/>
    </source>
</evidence>
<sequence>MGYHHRGYGEDLVQVCAAGGQAGDDAQAAFRAVGVDGDAGACEAVASGVVAQGNAVAHSEIRVDVEAAVAHRVDHEIGDEPVGLLGEQRLADGRRAPGARRRRSPVFLGGGAEQFPVLGDDGG</sequence>
<feature type="region of interest" description="Disordered" evidence="1">
    <location>
        <begin position="90"/>
        <end position="123"/>
    </location>
</feature>
<accession>A0A164P8X9</accession>
<reference evidence="2 3" key="1">
    <citation type="submission" date="2016-04" db="EMBL/GenBank/DDBJ databases">
        <authorList>
            <person name="Evans L.H."/>
            <person name="Alamgir A."/>
            <person name="Owens N."/>
            <person name="Weber N.D."/>
            <person name="Virtaneva K."/>
            <person name="Barbian K."/>
            <person name="Babar A."/>
            <person name="Rosenke K."/>
        </authorList>
    </citation>
    <scope>NUCLEOTIDE SEQUENCE [LARGE SCALE GENOMIC DNA]</scope>
    <source>
        <strain evidence="2 3">IFM 0406</strain>
    </source>
</reference>
<keyword evidence="3" id="KW-1185">Reference proteome</keyword>
<organism evidence="2 3">
    <name type="scientific">Nocardia terpenica</name>
    <dbReference type="NCBI Taxonomy" id="455432"/>
    <lineage>
        <taxon>Bacteria</taxon>
        <taxon>Bacillati</taxon>
        <taxon>Actinomycetota</taxon>
        <taxon>Actinomycetes</taxon>
        <taxon>Mycobacteriales</taxon>
        <taxon>Nocardiaceae</taxon>
        <taxon>Nocardia</taxon>
    </lineage>
</organism>
<dbReference type="EMBL" id="LWGR01000003">
    <property type="protein sequence ID" value="KZM75267.1"/>
    <property type="molecule type" value="Genomic_DNA"/>
</dbReference>